<keyword evidence="2" id="KW-1185">Reference proteome</keyword>
<reference evidence="1" key="1">
    <citation type="journal article" date="2019" name="bioRxiv">
        <title>The Genome of the Zebra Mussel, Dreissena polymorpha: A Resource for Invasive Species Research.</title>
        <authorList>
            <person name="McCartney M.A."/>
            <person name="Auch B."/>
            <person name="Kono T."/>
            <person name="Mallez S."/>
            <person name="Zhang Y."/>
            <person name="Obille A."/>
            <person name="Becker A."/>
            <person name="Abrahante J.E."/>
            <person name="Garbe J."/>
            <person name="Badalamenti J.P."/>
            <person name="Herman A."/>
            <person name="Mangelson H."/>
            <person name="Liachko I."/>
            <person name="Sullivan S."/>
            <person name="Sone E.D."/>
            <person name="Koren S."/>
            <person name="Silverstein K.A.T."/>
            <person name="Beckman K.B."/>
            <person name="Gohl D.M."/>
        </authorList>
    </citation>
    <scope>NUCLEOTIDE SEQUENCE</scope>
    <source>
        <strain evidence="1">Duluth1</strain>
        <tissue evidence="1">Whole animal</tissue>
    </source>
</reference>
<protein>
    <submittedName>
        <fullName evidence="1">Uncharacterized protein</fullName>
    </submittedName>
</protein>
<gene>
    <name evidence="1" type="ORF">DPMN_034041</name>
</gene>
<reference evidence="1" key="2">
    <citation type="submission" date="2020-11" db="EMBL/GenBank/DDBJ databases">
        <authorList>
            <person name="McCartney M.A."/>
            <person name="Auch B."/>
            <person name="Kono T."/>
            <person name="Mallez S."/>
            <person name="Becker A."/>
            <person name="Gohl D.M."/>
            <person name="Silverstein K.A.T."/>
            <person name="Koren S."/>
            <person name="Bechman K.B."/>
            <person name="Herman A."/>
            <person name="Abrahante J.E."/>
            <person name="Garbe J."/>
        </authorList>
    </citation>
    <scope>NUCLEOTIDE SEQUENCE</scope>
    <source>
        <strain evidence="1">Duluth1</strain>
        <tissue evidence="1">Whole animal</tissue>
    </source>
</reference>
<accession>A0A9D4M6V5</accession>
<sequence length="269" mass="30459">MNLDIVNLNVPTQEDFKRKKWRKYFRNVVQHTNADLYILPEGLSDPVADYRIQHGLTENGPALLYNVNKIQVIPNNNYQCNFVEILGDFSIFTGLSVVSTLNSGRISRRFDLASWGPTLFADAFDLFAYKAARELHRCIAITENPVISVGPMPVNNSKINKAVENACQERCQQYFDRIEQDLCDTSFRSTERVMKPFRDLNKFNVIGCNNDTNSSIGVIASRSLKIEPPSPLRLDFMEGLNLRGCPIHDFRPTTTSVMMNSHPPPMPGA</sequence>
<dbReference type="Proteomes" id="UP000828390">
    <property type="component" value="Unassembled WGS sequence"/>
</dbReference>
<proteinExistence type="predicted"/>
<dbReference type="EMBL" id="JAIWYP010000002">
    <property type="protein sequence ID" value="KAH3870850.1"/>
    <property type="molecule type" value="Genomic_DNA"/>
</dbReference>
<name>A0A9D4M6V5_DREPO</name>
<organism evidence="1 2">
    <name type="scientific">Dreissena polymorpha</name>
    <name type="common">Zebra mussel</name>
    <name type="synonym">Mytilus polymorpha</name>
    <dbReference type="NCBI Taxonomy" id="45954"/>
    <lineage>
        <taxon>Eukaryota</taxon>
        <taxon>Metazoa</taxon>
        <taxon>Spiralia</taxon>
        <taxon>Lophotrochozoa</taxon>
        <taxon>Mollusca</taxon>
        <taxon>Bivalvia</taxon>
        <taxon>Autobranchia</taxon>
        <taxon>Heteroconchia</taxon>
        <taxon>Euheterodonta</taxon>
        <taxon>Imparidentia</taxon>
        <taxon>Neoheterodontei</taxon>
        <taxon>Myida</taxon>
        <taxon>Dreissenoidea</taxon>
        <taxon>Dreissenidae</taxon>
        <taxon>Dreissena</taxon>
    </lineage>
</organism>
<evidence type="ECO:0000313" key="1">
    <source>
        <dbReference type="EMBL" id="KAH3870850.1"/>
    </source>
</evidence>
<comment type="caution">
    <text evidence="1">The sequence shown here is derived from an EMBL/GenBank/DDBJ whole genome shotgun (WGS) entry which is preliminary data.</text>
</comment>
<evidence type="ECO:0000313" key="2">
    <source>
        <dbReference type="Proteomes" id="UP000828390"/>
    </source>
</evidence>
<dbReference type="AlphaFoldDB" id="A0A9D4M6V5"/>